<organism evidence="7">
    <name type="scientific">mine drainage metagenome</name>
    <dbReference type="NCBI Taxonomy" id="410659"/>
    <lineage>
        <taxon>unclassified sequences</taxon>
        <taxon>metagenomes</taxon>
        <taxon>ecological metagenomes</taxon>
    </lineage>
</organism>
<evidence type="ECO:0000256" key="2">
    <source>
        <dbReference type="ARBA" id="ARBA00022692"/>
    </source>
</evidence>
<dbReference type="EMBL" id="AUZY01012412">
    <property type="protein sequence ID" value="EQD30158.1"/>
    <property type="molecule type" value="Genomic_DNA"/>
</dbReference>
<dbReference type="PANTHER" id="PTHR47547">
    <property type="match status" value="1"/>
</dbReference>
<feature type="transmembrane region" description="Helical" evidence="5">
    <location>
        <begin position="143"/>
        <end position="169"/>
    </location>
</feature>
<feature type="non-terminal residue" evidence="7">
    <location>
        <position position="1"/>
    </location>
</feature>
<feature type="domain" description="Amino acid permease/ SLC12A" evidence="6">
    <location>
        <begin position="6"/>
        <end position="160"/>
    </location>
</feature>
<reference evidence="7" key="1">
    <citation type="submission" date="2013-08" db="EMBL/GenBank/DDBJ databases">
        <authorList>
            <person name="Mendez C."/>
            <person name="Richter M."/>
            <person name="Ferrer M."/>
            <person name="Sanchez J."/>
        </authorList>
    </citation>
    <scope>NUCLEOTIDE SEQUENCE</scope>
</reference>
<sequence>AIPTAGIVFSYLGFRQALEFGGEAKNPQKDIPRALIFSVLIAIVLYFFLQLAFTGGITLTGTGASVWSALSSSAYSTGPFYVVFHEATVAGFGAWAVILLIDGVISPSGTGWVYLGTSTRVFYGLSTDGYYPKKLMDVNKKSGIPIFSLVLSVVIGSIFIAPFPSWAILVG</sequence>
<dbReference type="GO" id="GO:0016020">
    <property type="term" value="C:membrane"/>
    <property type="evidence" value="ECO:0007669"/>
    <property type="project" value="UniProtKB-SubCell"/>
</dbReference>
<dbReference type="PANTHER" id="PTHR47547:SF1">
    <property type="entry name" value="ASPARTATE-PROTON SYMPORTER"/>
    <property type="match status" value="1"/>
</dbReference>
<feature type="non-terminal residue" evidence="7">
    <location>
        <position position="171"/>
    </location>
</feature>
<accession>T0YAL4</accession>
<keyword evidence="2 5" id="KW-0812">Transmembrane</keyword>
<evidence type="ECO:0000256" key="4">
    <source>
        <dbReference type="ARBA" id="ARBA00023136"/>
    </source>
</evidence>
<keyword evidence="4 5" id="KW-0472">Membrane</keyword>
<gene>
    <name evidence="7" type="ORF">B1B_18547</name>
</gene>
<evidence type="ECO:0000313" key="7">
    <source>
        <dbReference type="EMBL" id="EQD30158.1"/>
    </source>
</evidence>
<evidence type="ECO:0000256" key="3">
    <source>
        <dbReference type="ARBA" id="ARBA00022989"/>
    </source>
</evidence>
<dbReference type="InterPro" id="IPR004841">
    <property type="entry name" value="AA-permease/SLC12A_dom"/>
</dbReference>
<evidence type="ECO:0000259" key="6">
    <source>
        <dbReference type="Pfam" id="PF00324"/>
    </source>
</evidence>
<protein>
    <submittedName>
        <fullName evidence="7">Amino acid permease-associated region</fullName>
    </submittedName>
</protein>
<reference evidence="7" key="2">
    <citation type="journal article" date="2014" name="ISME J.">
        <title>Microbial stratification in low pH oxic and suboxic macroscopic growths along an acid mine drainage.</title>
        <authorList>
            <person name="Mendez-Garcia C."/>
            <person name="Mesa V."/>
            <person name="Sprenger R.R."/>
            <person name="Richter M."/>
            <person name="Diez M.S."/>
            <person name="Solano J."/>
            <person name="Bargiela R."/>
            <person name="Golyshina O.V."/>
            <person name="Manteca A."/>
            <person name="Ramos J.L."/>
            <person name="Gallego J.R."/>
            <person name="Llorente I."/>
            <person name="Martins Dos Santos V.A."/>
            <person name="Jensen O.N."/>
            <person name="Pelaez A.I."/>
            <person name="Sanchez J."/>
            <person name="Ferrer M."/>
        </authorList>
    </citation>
    <scope>NUCLEOTIDE SEQUENCE</scope>
</reference>
<dbReference type="InterPro" id="IPR052962">
    <property type="entry name" value="AA_Transporter_AGT"/>
</dbReference>
<evidence type="ECO:0000256" key="5">
    <source>
        <dbReference type="SAM" id="Phobius"/>
    </source>
</evidence>
<dbReference type="AlphaFoldDB" id="T0YAL4"/>
<name>T0YAL4_9ZZZZ</name>
<feature type="transmembrane region" description="Helical" evidence="5">
    <location>
        <begin position="34"/>
        <end position="59"/>
    </location>
</feature>
<comment type="caution">
    <text evidence="7">The sequence shown here is derived from an EMBL/GenBank/DDBJ whole genome shotgun (WGS) entry which is preliminary data.</text>
</comment>
<dbReference type="Pfam" id="PF00324">
    <property type="entry name" value="AA_permease"/>
    <property type="match status" value="1"/>
</dbReference>
<evidence type="ECO:0000256" key="1">
    <source>
        <dbReference type="ARBA" id="ARBA00004141"/>
    </source>
</evidence>
<comment type="subcellular location">
    <subcellularLocation>
        <location evidence="1">Membrane</location>
        <topology evidence="1">Multi-pass membrane protein</topology>
    </subcellularLocation>
</comment>
<proteinExistence type="predicted"/>
<keyword evidence="3 5" id="KW-1133">Transmembrane helix</keyword>
<dbReference type="GO" id="GO:0055085">
    <property type="term" value="P:transmembrane transport"/>
    <property type="evidence" value="ECO:0007669"/>
    <property type="project" value="InterPro"/>
</dbReference>
<dbReference type="Gene3D" id="1.20.1740.10">
    <property type="entry name" value="Amino acid/polyamine transporter I"/>
    <property type="match status" value="1"/>
</dbReference>